<evidence type="ECO:0000256" key="1">
    <source>
        <dbReference type="ARBA" id="ARBA00004141"/>
    </source>
</evidence>
<evidence type="ECO:0000259" key="10">
    <source>
        <dbReference type="Pfam" id="PF13967"/>
    </source>
</evidence>
<dbReference type="OrthoDB" id="1076608at2759"/>
<feature type="region of interest" description="Disordered" evidence="7">
    <location>
        <begin position="1007"/>
        <end position="1027"/>
    </location>
</feature>
<dbReference type="AlphaFoldDB" id="A0A8H5GQ89"/>
<feature type="transmembrane region" description="Helical" evidence="8">
    <location>
        <begin position="109"/>
        <end position="133"/>
    </location>
</feature>
<keyword evidence="3" id="KW-0813">Transport</keyword>
<protein>
    <recommendedName>
        <fullName evidence="14">DUF221-domain-containing protein</fullName>
    </recommendedName>
</protein>
<feature type="transmembrane region" description="Helical" evidence="8">
    <location>
        <begin position="153"/>
        <end position="172"/>
    </location>
</feature>
<dbReference type="GO" id="GO:0005227">
    <property type="term" value="F:calcium-activated cation channel activity"/>
    <property type="evidence" value="ECO:0007669"/>
    <property type="project" value="InterPro"/>
</dbReference>
<feature type="transmembrane region" description="Helical" evidence="8">
    <location>
        <begin position="565"/>
        <end position="591"/>
    </location>
</feature>
<evidence type="ECO:0000259" key="9">
    <source>
        <dbReference type="Pfam" id="PF02714"/>
    </source>
</evidence>
<dbReference type="GO" id="GO:0005886">
    <property type="term" value="C:plasma membrane"/>
    <property type="evidence" value="ECO:0007669"/>
    <property type="project" value="TreeGrafter"/>
</dbReference>
<evidence type="ECO:0008006" key="14">
    <source>
        <dbReference type="Google" id="ProtNLM"/>
    </source>
</evidence>
<dbReference type="PANTHER" id="PTHR13018:SF143">
    <property type="entry name" value="CSC1_OSCA1-LIKE 7TM REGION DOMAIN-CONTAINING PROTEIN"/>
    <property type="match status" value="1"/>
</dbReference>
<keyword evidence="4 8" id="KW-0812">Transmembrane</keyword>
<feature type="compositionally biased region" description="Low complexity" evidence="7">
    <location>
        <begin position="939"/>
        <end position="951"/>
    </location>
</feature>
<sequence length="1072" mass="116381">MSDADNAKTASTATFVTALVFNAIVFGAEIVIFTLVRPHFKAIYEPRTYVPPKSRRIGPLTPSFRGVLDLKTSLSWPWAVFMADPEDIKRANGLDAYFFVRFLRMMVKVFLPIWLISWAVLLPVTSVGTGVPGHSGLDKFIFGNVASSDSDRYAAHLILMYLFTGWVFYNIYREMGHFVTTRHLHLIDPAFAKTVQANTVLITGIPAKYLTYTALRTVFDPLPGGVKTIWINRNLGELPDVYDRRLELCNKLEGAETKLLGVAANLRMEELKEREKAAKGGKGEKDPESATSSTDAGPKSISDIPESLRPTHKLGFLGLFGEKVDTINWCREEIKKCTDALEEGRSQIPGYAAMKKAERKREKNATDTRIDADLDADSDEDFGTQHGVVGIVSKVGGKVGYAGKRVGGKVEGVVRKRTRPQVERHESANPEEQAEAKDEAAAGTKPGQDTAAHANQPYPPLNAAFITFNRQISAHLASQALVHHDPYRMSQKHLSVSPSDVIWGNLGLNEYEMRVRFLIGWGITAALIIFWAIPVAFVGIVSNIYTVCSTASWLGWICRLPSVVVGIISGILPPVLLAVLMALLPIVLRLLASFSGIPKKSGVELSLMDRFFMFQVVHSFLVMTLSAGIVSSLNGLINDPASTPSILAQNLPLASNFFLTYIILQGLSGTAGGFLQAVPLVIYYVKLYLLGSTPRSVYQIKFAPPSVAWGTLFPSITLLTVITLSYSIISPIINGLAWATFFLFYLLYKYLFLWVYDQTGQGGGGAAAADTGGLFFPKAIGQTFVGIYLSEICLAALFFLAQDDQKKQSAVPEGALMVVLIVVTIFFQMTINNSYGPLIHALPLTLVEKMYSSETPLSSEEDVAATTTGGGRSDEVEMSPVGASRTRTRSRVSDDHDHDVDGHGAGAGPIRHSVDSEGVHLKPYDIEAQQIQARSPNATTTQGTGTRTGTGAEKDDPDDPTANLIPTRPKPRAEEEYGFAHPAASRPQRTIWIPRDNFTSLPVDGTNGGKGQGQGEGKGITTGRSTSGLAAEEELACLSAGVDASIEGAEMNEKGKVDLVGEGQPPERFVGE</sequence>
<evidence type="ECO:0000256" key="6">
    <source>
        <dbReference type="ARBA" id="ARBA00023136"/>
    </source>
</evidence>
<accession>A0A8H5GQ89</accession>
<comment type="subcellular location">
    <subcellularLocation>
        <location evidence="1">Membrane</location>
        <topology evidence="1">Multi-pass membrane protein</topology>
    </subcellularLocation>
</comment>
<evidence type="ECO:0000313" key="13">
    <source>
        <dbReference type="Proteomes" id="UP000559256"/>
    </source>
</evidence>
<evidence type="ECO:0000313" key="12">
    <source>
        <dbReference type="EMBL" id="KAF5369002.1"/>
    </source>
</evidence>
<feature type="transmembrane region" description="Helical" evidence="8">
    <location>
        <begin position="814"/>
        <end position="831"/>
    </location>
</feature>
<comment type="caution">
    <text evidence="12">The sequence shown here is derived from an EMBL/GenBank/DDBJ whole genome shotgun (WGS) entry which is preliminary data.</text>
</comment>
<feature type="transmembrane region" description="Helical" evidence="8">
    <location>
        <begin position="612"/>
        <end position="637"/>
    </location>
</feature>
<feature type="region of interest" description="Disordered" evidence="7">
    <location>
        <begin position="412"/>
        <end position="454"/>
    </location>
</feature>
<evidence type="ECO:0000259" key="11">
    <source>
        <dbReference type="Pfam" id="PF14703"/>
    </source>
</evidence>
<feature type="transmembrane region" description="Helical" evidence="8">
    <location>
        <begin position="735"/>
        <end position="756"/>
    </location>
</feature>
<feature type="region of interest" description="Disordered" evidence="7">
    <location>
        <begin position="855"/>
        <end position="915"/>
    </location>
</feature>
<feature type="compositionally biased region" description="Basic and acidic residues" evidence="7">
    <location>
        <begin position="420"/>
        <end position="440"/>
    </location>
</feature>
<proteinExistence type="inferred from homology"/>
<dbReference type="PANTHER" id="PTHR13018">
    <property type="entry name" value="PROBABLE MEMBRANE PROTEIN DUF221-RELATED"/>
    <property type="match status" value="1"/>
</dbReference>
<dbReference type="Pfam" id="PF13967">
    <property type="entry name" value="RSN1_TM"/>
    <property type="match status" value="1"/>
</dbReference>
<feature type="compositionally biased region" description="Gly residues" evidence="7">
    <location>
        <begin position="1007"/>
        <end position="1020"/>
    </location>
</feature>
<feature type="region of interest" description="Disordered" evidence="7">
    <location>
        <begin position="930"/>
        <end position="986"/>
    </location>
</feature>
<feature type="transmembrane region" description="Helical" evidence="8">
    <location>
        <begin position="706"/>
        <end position="729"/>
    </location>
</feature>
<feature type="region of interest" description="Disordered" evidence="7">
    <location>
        <begin position="273"/>
        <end position="307"/>
    </location>
</feature>
<dbReference type="InterPro" id="IPR045122">
    <property type="entry name" value="Csc1-like"/>
</dbReference>
<feature type="transmembrane region" description="Helical" evidence="8">
    <location>
        <begin position="657"/>
        <end position="685"/>
    </location>
</feature>
<dbReference type="Pfam" id="PF14703">
    <property type="entry name" value="PHM7_cyt"/>
    <property type="match status" value="2"/>
</dbReference>
<dbReference type="EMBL" id="JAACJM010000014">
    <property type="protein sequence ID" value="KAF5369002.1"/>
    <property type="molecule type" value="Genomic_DNA"/>
</dbReference>
<keyword evidence="6 8" id="KW-0472">Membrane</keyword>
<dbReference type="InterPro" id="IPR032880">
    <property type="entry name" value="CSC1/OSCA1-like_N"/>
</dbReference>
<dbReference type="Proteomes" id="UP000559256">
    <property type="component" value="Unassembled WGS sequence"/>
</dbReference>
<feature type="transmembrane region" description="Helical" evidence="8">
    <location>
        <begin position="12"/>
        <end position="36"/>
    </location>
</feature>
<comment type="similarity">
    <text evidence="2">Belongs to the CSC1 (TC 1.A.17) family.</text>
</comment>
<evidence type="ECO:0000256" key="8">
    <source>
        <dbReference type="SAM" id="Phobius"/>
    </source>
</evidence>
<evidence type="ECO:0000256" key="7">
    <source>
        <dbReference type="SAM" id="MobiDB-lite"/>
    </source>
</evidence>
<evidence type="ECO:0000256" key="2">
    <source>
        <dbReference type="ARBA" id="ARBA00007779"/>
    </source>
</evidence>
<organism evidence="12 13">
    <name type="scientific">Tetrapyrgos nigripes</name>
    <dbReference type="NCBI Taxonomy" id="182062"/>
    <lineage>
        <taxon>Eukaryota</taxon>
        <taxon>Fungi</taxon>
        <taxon>Dikarya</taxon>
        <taxon>Basidiomycota</taxon>
        <taxon>Agaricomycotina</taxon>
        <taxon>Agaricomycetes</taxon>
        <taxon>Agaricomycetidae</taxon>
        <taxon>Agaricales</taxon>
        <taxon>Marasmiineae</taxon>
        <taxon>Marasmiaceae</taxon>
        <taxon>Tetrapyrgos</taxon>
    </lineage>
</organism>
<evidence type="ECO:0000256" key="3">
    <source>
        <dbReference type="ARBA" id="ARBA00022448"/>
    </source>
</evidence>
<evidence type="ECO:0000256" key="5">
    <source>
        <dbReference type="ARBA" id="ARBA00022989"/>
    </source>
</evidence>
<gene>
    <name evidence="12" type="ORF">D9758_003059</name>
</gene>
<keyword evidence="13" id="KW-1185">Reference proteome</keyword>
<feature type="transmembrane region" description="Helical" evidence="8">
    <location>
        <begin position="784"/>
        <end position="802"/>
    </location>
</feature>
<feature type="compositionally biased region" description="Basic and acidic residues" evidence="7">
    <location>
        <begin position="273"/>
        <end position="288"/>
    </location>
</feature>
<name>A0A8H5GQ89_9AGAR</name>
<feature type="domain" description="CSC1/OSCA1-like 7TM region" evidence="9">
    <location>
        <begin position="517"/>
        <end position="798"/>
    </location>
</feature>
<dbReference type="InterPro" id="IPR027815">
    <property type="entry name" value="CSC1/OSCA1-like_cyt"/>
</dbReference>
<feature type="domain" description="CSC1/OSCA1-like cytosolic" evidence="11">
    <location>
        <begin position="198"/>
        <end position="348"/>
    </location>
</feature>
<keyword evidence="5 8" id="KW-1133">Transmembrane helix</keyword>
<feature type="transmembrane region" description="Helical" evidence="8">
    <location>
        <begin position="518"/>
        <end position="545"/>
    </location>
</feature>
<reference evidence="12 13" key="1">
    <citation type="journal article" date="2020" name="ISME J.">
        <title>Uncovering the hidden diversity of litter-decomposition mechanisms in mushroom-forming fungi.</title>
        <authorList>
            <person name="Floudas D."/>
            <person name="Bentzer J."/>
            <person name="Ahren D."/>
            <person name="Johansson T."/>
            <person name="Persson P."/>
            <person name="Tunlid A."/>
        </authorList>
    </citation>
    <scope>NUCLEOTIDE SEQUENCE [LARGE SCALE GENOMIC DNA]</scope>
    <source>
        <strain evidence="12 13">CBS 291.85</strain>
    </source>
</reference>
<evidence type="ECO:0000256" key="4">
    <source>
        <dbReference type="ARBA" id="ARBA00022692"/>
    </source>
</evidence>
<dbReference type="Pfam" id="PF02714">
    <property type="entry name" value="RSN1_7TM"/>
    <property type="match status" value="1"/>
</dbReference>
<feature type="domain" description="CSC1/OSCA1-like cytosolic" evidence="11">
    <location>
        <begin position="452"/>
        <end position="505"/>
    </location>
</feature>
<feature type="domain" description="CSC1/OSCA1-like N-terminal transmembrane" evidence="10">
    <location>
        <begin position="15"/>
        <end position="174"/>
    </location>
</feature>
<dbReference type="InterPro" id="IPR003864">
    <property type="entry name" value="CSC1/OSCA1-like_7TM"/>
</dbReference>
<feature type="compositionally biased region" description="Basic and acidic residues" evidence="7">
    <location>
        <begin position="891"/>
        <end position="902"/>
    </location>
</feature>